<reference evidence="2 3" key="1">
    <citation type="submission" date="2016-07" db="EMBL/GenBank/DDBJ databases">
        <title>Complete genome sequence of Altererythrobacter namhicola JCM 16345T, containing esterase-encoding genes.</title>
        <authorList>
            <person name="Cheng H."/>
            <person name="Wu Y.-H."/>
            <person name="Jian S.-L."/>
            <person name="Huo Y.-Y."/>
            <person name="Wang C.-S."/>
            <person name="Xu X.-W."/>
        </authorList>
    </citation>
    <scope>NUCLEOTIDE SEQUENCE [LARGE SCALE GENOMIC DNA]</scope>
    <source>
        <strain evidence="2 3">JCM 16345</strain>
    </source>
</reference>
<evidence type="ECO:0000313" key="2">
    <source>
        <dbReference type="EMBL" id="ANU06990.1"/>
    </source>
</evidence>
<keyword evidence="3" id="KW-1185">Reference proteome</keyword>
<dbReference type="STRING" id="645517.A6F65_00668"/>
<gene>
    <name evidence="2" type="ORF">A6F65_00668</name>
</gene>
<dbReference type="GO" id="GO:0008270">
    <property type="term" value="F:zinc ion binding"/>
    <property type="evidence" value="ECO:0007669"/>
    <property type="project" value="UniProtKB-KW"/>
</dbReference>
<accession>A0A1C7D6A9</accession>
<organism evidence="2 3">
    <name type="scientific">Paraurantiacibacter namhicola</name>
    <dbReference type="NCBI Taxonomy" id="645517"/>
    <lineage>
        <taxon>Bacteria</taxon>
        <taxon>Pseudomonadati</taxon>
        <taxon>Pseudomonadota</taxon>
        <taxon>Alphaproteobacteria</taxon>
        <taxon>Sphingomonadales</taxon>
        <taxon>Erythrobacteraceae</taxon>
        <taxon>Paraurantiacibacter</taxon>
    </lineage>
</organism>
<dbReference type="AlphaFoldDB" id="A0A1C7D6A9"/>
<dbReference type="OrthoDB" id="7391570at2"/>
<keyword evidence="2" id="KW-0479">Metal-binding</keyword>
<proteinExistence type="predicted"/>
<feature type="domain" description="Zinc finger CHCC-type" evidence="1">
    <location>
        <begin position="25"/>
        <end position="70"/>
    </location>
</feature>
<dbReference type="RefSeq" id="WP_067785952.1">
    <property type="nucleotide sequence ID" value="NZ_CP016545.1"/>
</dbReference>
<sequence length="99" mass="10606">MSQVPKADPKIIAGDAPETTVVETRDVWCDGAGDIRNGENFRSAALGHPRVWMKIDEKGYADCGYCDRRFVLEGGPHQQAGIHELEAGDLPAPADGSVA</sequence>
<evidence type="ECO:0000313" key="3">
    <source>
        <dbReference type="Proteomes" id="UP000092698"/>
    </source>
</evidence>
<dbReference type="Pfam" id="PF10276">
    <property type="entry name" value="zf-CHCC"/>
    <property type="match status" value="1"/>
</dbReference>
<dbReference type="PATRIC" id="fig|645517.4.peg.670"/>
<keyword evidence="2" id="KW-0862">Zinc</keyword>
<dbReference type="EMBL" id="CP016545">
    <property type="protein sequence ID" value="ANU06990.1"/>
    <property type="molecule type" value="Genomic_DNA"/>
</dbReference>
<dbReference type="Proteomes" id="UP000092698">
    <property type="component" value="Chromosome"/>
</dbReference>
<dbReference type="InterPro" id="IPR019401">
    <property type="entry name" value="Znf_CHCC"/>
</dbReference>
<protein>
    <submittedName>
        <fullName evidence="2">Zinc-finger domain protein</fullName>
    </submittedName>
</protein>
<dbReference type="Gene3D" id="2.60.260.40">
    <property type="entry name" value="q5lls5 like domains"/>
    <property type="match status" value="1"/>
</dbReference>
<evidence type="ECO:0000259" key="1">
    <source>
        <dbReference type="Pfam" id="PF10276"/>
    </source>
</evidence>
<name>A0A1C7D6A9_9SPHN</name>
<dbReference type="KEGG" id="anh:A6F65_00668"/>
<keyword evidence="2" id="KW-0863">Zinc-finger</keyword>